<name>A0A2M7UDB8_9BACT</name>
<gene>
    <name evidence="1" type="ORF">COY10_01780</name>
</gene>
<sequence length="83" mass="9676">MGLFFPSPKKIKSEEFKKTLEGMKKLNEREKAYVEGVFQKPLQDGMTKDELRKEISGLKRNFGDPLTSSEVEKVKERLEEKLK</sequence>
<protein>
    <submittedName>
        <fullName evidence="1">Uncharacterized protein</fullName>
    </submittedName>
</protein>
<reference evidence="2" key="1">
    <citation type="submission" date="2017-09" db="EMBL/GenBank/DDBJ databases">
        <title>Depth-based differentiation of microbial function through sediment-hosted aquifers and enrichment of novel symbionts in the deep terrestrial subsurface.</title>
        <authorList>
            <person name="Probst A.J."/>
            <person name="Ladd B."/>
            <person name="Jarett J.K."/>
            <person name="Geller-Mcgrath D.E."/>
            <person name="Sieber C.M.K."/>
            <person name="Emerson J.B."/>
            <person name="Anantharaman K."/>
            <person name="Thomas B.C."/>
            <person name="Malmstrom R."/>
            <person name="Stieglmeier M."/>
            <person name="Klingl A."/>
            <person name="Woyke T."/>
            <person name="Ryan C.M."/>
            <person name="Banfield J.F."/>
        </authorList>
    </citation>
    <scope>NUCLEOTIDE SEQUENCE [LARGE SCALE GENOMIC DNA]</scope>
</reference>
<evidence type="ECO:0000313" key="1">
    <source>
        <dbReference type="EMBL" id="PIZ69245.1"/>
    </source>
</evidence>
<dbReference type="AlphaFoldDB" id="A0A2M7UDB8"/>
<proteinExistence type="predicted"/>
<evidence type="ECO:0000313" key="2">
    <source>
        <dbReference type="Proteomes" id="UP000231688"/>
    </source>
</evidence>
<accession>A0A2M7UDB8</accession>
<organism evidence="1 2">
    <name type="scientific">Candidatus Portnoybacteria bacterium CG_4_10_14_0_2_um_filter_43_36</name>
    <dbReference type="NCBI Taxonomy" id="1974798"/>
    <lineage>
        <taxon>Bacteria</taxon>
        <taxon>Candidatus Portnoyibacteriota</taxon>
    </lineage>
</organism>
<dbReference type="EMBL" id="PFOH01000049">
    <property type="protein sequence ID" value="PIZ69245.1"/>
    <property type="molecule type" value="Genomic_DNA"/>
</dbReference>
<comment type="caution">
    <text evidence="1">The sequence shown here is derived from an EMBL/GenBank/DDBJ whole genome shotgun (WGS) entry which is preliminary data.</text>
</comment>
<dbReference type="Proteomes" id="UP000231688">
    <property type="component" value="Unassembled WGS sequence"/>
</dbReference>